<proteinExistence type="predicted"/>
<reference evidence="2 3" key="1">
    <citation type="journal article" date="2019" name="Int. J. Syst. Evol. Microbiol.">
        <title>The Global Catalogue of Microorganisms (GCM) 10K type strain sequencing project: providing services to taxonomists for standard genome sequencing and annotation.</title>
        <authorList>
            <consortium name="The Broad Institute Genomics Platform"/>
            <consortium name="The Broad Institute Genome Sequencing Center for Infectious Disease"/>
            <person name="Wu L."/>
            <person name="Ma J."/>
        </authorList>
    </citation>
    <scope>NUCLEOTIDE SEQUENCE [LARGE SCALE GENOMIC DNA]</scope>
    <source>
        <strain evidence="2 3">JCM 15313</strain>
    </source>
</reference>
<name>A0ABN2T5V0_9ACTN</name>
<keyword evidence="1" id="KW-0472">Membrane</keyword>
<sequence length="131" mass="14499">MAYLYPLLPIIAGLVMLGVLLKDRQFSAFLAARGARAEGEIVGYSETNTAARMIVRFETEDGRVVEAAQNNTGWHAARHGDLVTVDYDPDNPENIRIVAANWLSPWVTNMFTALGVLLIAIGCFLAYLAWW</sequence>
<organism evidence="2 3">
    <name type="scientific">Nocardiopsis rhodophaea</name>
    <dbReference type="NCBI Taxonomy" id="280238"/>
    <lineage>
        <taxon>Bacteria</taxon>
        <taxon>Bacillati</taxon>
        <taxon>Actinomycetota</taxon>
        <taxon>Actinomycetes</taxon>
        <taxon>Streptosporangiales</taxon>
        <taxon>Nocardiopsidaceae</taxon>
        <taxon>Nocardiopsis</taxon>
    </lineage>
</organism>
<evidence type="ECO:0000256" key="1">
    <source>
        <dbReference type="SAM" id="Phobius"/>
    </source>
</evidence>
<dbReference type="EMBL" id="BAAAPC010000010">
    <property type="protein sequence ID" value="GAA1999096.1"/>
    <property type="molecule type" value="Genomic_DNA"/>
</dbReference>
<comment type="caution">
    <text evidence="2">The sequence shown here is derived from an EMBL/GenBank/DDBJ whole genome shotgun (WGS) entry which is preliminary data.</text>
</comment>
<feature type="transmembrane region" description="Helical" evidence="1">
    <location>
        <begin position="106"/>
        <end position="130"/>
    </location>
</feature>
<evidence type="ECO:0008006" key="4">
    <source>
        <dbReference type="Google" id="ProtNLM"/>
    </source>
</evidence>
<accession>A0ABN2T5V0</accession>
<keyword evidence="3" id="KW-1185">Reference proteome</keyword>
<dbReference type="RefSeq" id="WP_344109381.1">
    <property type="nucleotide sequence ID" value="NZ_BAAAPC010000010.1"/>
</dbReference>
<keyword evidence="1" id="KW-1133">Transmembrane helix</keyword>
<dbReference type="Proteomes" id="UP001501585">
    <property type="component" value="Unassembled WGS sequence"/>
</dbReference>
<evidence type="ECO:0000313" key="2">
    <source>
        <dbReference type="EMBL" id="GAA1999096.1"/>
    </source>
</evidence>
<gene>
    <name evidence="2" type="ORF">GCM10009799_27770</name>
</gene>
<protein>
    <recommendedName>
        <fullName evidence="4">DUF3592 domain-containing protein</fullName>
    </recommendedName>
</protein>
<keyword evidence="1" id="KW-0812">Transmembrane</keyword>
<evidence type="ECO:0000313" key="3">
    <source>
        <dbReference type="Proteomes" id="UP001501585"/>
    </source>
</evidence>
<feature type="transmembrane region" description="Helical" evidence="1">
    <location>
        <begin position="6"/>
        <end position="23"/>
    </location>
</feature>